<feature type="compositionally biased region" description="Acidic residues" evidence="1">
    <location>
        <begin position="233"/>
        <end position="244"/>
    </location>
</feature>
<feature type="non-terminal residue" evidence="2">
    <location>
        <position position="1"/>
    </location>
</feature>
<dbReference type="AlphaFoldDB" id="A0A7D9DR81"/>
<sequence>MSYGINIPTDGEQLERFPTETMPDEETEDITPTVNQNLRSDVGAIRSVSQRVGSKCGISMVFFHSKLFASHRSLLGEELIVHDDNSGYCNNNDDCAVGVECCRDGKCINTQSRECVKVQNAALTVRREALVIVTATMTVLWESNAVVFTVARKDSQTRLEGAWRTVLENHVEPLLTVVIKSSLYYLLLLAYLRPYFGVINESEQQNKQNPVSPNPGPRNNDGYANPRYSPTDEACEDPDAPLIV</sequence>
<name>A0A7D9DR81_PARCT</name>
<dbReference type="Proteomes" id="UP001152795">
    <property type="component" value="Unassembled WGS sequence"/>
</dbReference>
<feature type="region of interest" description="Disordered" evidence="1">
    <location>
        <begin position="204"/>
        <end position="244"/>
    </location>
</feature>
<gene>
    <name evidence="2" type="ORF">PACLA_8A061034</name>
</gene>
<evidence type="ECO:0000256" key="1">
    <source>
        <dbReference type="SAM" id="MobiDB-lite"/>
    </source>
</evidence>
<keyword evidence="3" id="KW-1185">Reference proteome</keyword>
<reference evidence="2" key="1">
    <citation type="submission" date="2020-04" db="EMBL/GenBank/DDBJ databases">
        <authorList>
            <person name="Alioto T."/>
            <person name="Alioto T."/>
            <person name="Gomez Garrido J."/>
        </authorList>
    </citation>
    <scope>NUCLEOTIDE SEQUENCE</scope>
    <source>
        <strain evidence="2">A484AB</strain>
    </source>
</reference>
<organism evidence="2 3">
    <name type="scientific">Paramuricea clavata</name>
    <name type="common">Red gorgonian</name>
    <name type="synonym">Violescent sea-whip</name>
    <dbReference type="NCBI Taxonomy" id="317549"/>
    <lineage>
        <taxon>Eukaryota</taxon>
        <taxon>Metazoa</taxon>
        <taxon>Cnidaria</taxon>
        <taxon>Anthozoa</taxon>
        <taxon>Octocorallia</taxon>
        <taxon>Malacalcyonacea</taxon>
        <taxon>Plexauridae</taxon>
        <taxon>Paramuricea</taxon>
    </lineage>
</organism>
<dbReference type="EMBL" id="CACRXK020001860">
    <property type="protein sequence ID" value="CAB3991486.1"/>
    <property type="molecule type" value="Genomic_DNA"/>
</dbReference>
<evidence type="ECO:0000313" key="2">
    <source>
        <dbReference type="EMBL" id="CAB3991486.1"/>
    </source>
</evidence>
<proteinExistence type="predicted"/>
<comment type="caution">
    <text evidence="2">The sequence shown here is derived from an EMBL/GenBank/DDBJ whole genome shotgun (WGS) entry which is preliminary data.</text>
</comment>
<protein>
    <submittedName>
        <fullName evidence="2">Uncharacterized protein</fullName>
    </submittedName>
</protein>
<accession>A0A7D9DR81</accession>
<evidence type="ECO:0000313" key="3">
    <source>
        <dbReference type="Proteomes" id="UP001152795"/>
    </source>
</evidence>